<dbReference type="PANTHER" id="PTHR42781:SF4">
    <property type="entry name" value="SPERMIDINE_PUTRESCINE IMPORT ATP-BINDING PROTEIN POTA"/>
    <property type="match status" value="1"/>
</dbReference>
<dbReference type="InterPro" id="IPR003593">
    <property type="entry name" value="AAA+_ATPase"/>
</dbReference>
<organism evidence="9 10">
    <name type="scientific">Cohnella lupini</name>
    <dbReference type="NCBI Taxonomy" id="1294267"/>
    <lineage>
        <taxon>Bacteria</taxon>
        <taxon>Bacillati</taxon>
        <taxon>Bacillota</taxon>
        <taxon>Bacilli</taxon>
        <taxon>Bacillales</taxon>
        <taxon>Paenibacillaceae</taxon>
        <taxon>Cohnella</taxon>
    </lineage>
</organism>
<keyword evidence="10" id="KW-1185">Reference proteome</keyword>
<gene>
    <name evidence="9" type="ORF">DFP95_10872</name>
</gene>
<sequence length="354" mass="39250">MTLLTLESVSVAYGSQTILKDLNLDVEKGQLLSLLGPSGCGKTTTLRLIAGFLEAKEGTFRFAGDDYTRKPVNKRNFGIVFQSYALFPHMSVFDNVAFGLRMRKTKETDVKSRVKRILEVVSLGGFETRFPKELSGGQRQRVAIARALVIEPDLLLFDEPLSNLDANLRSGMRVEIRRIQQELGITTLYVSHDQEECFSISDRVAVMNKGLIEQIDRPETIFKYPATEFVARFIGFHNFLNFTERAESEGVISLRAGEHLFTAVANPGTTRPGALKGAIRPDDLVVAAEDRSGPGVIGSLPGIVKVSTYLGRSYQYVVETALGNFTANQEMEKPFYSGQSVTLRFPPDKLVLVD</sequence>
<dbReference type="EMBL" id="QRDY01000008">
    <property type="protein sequence ID" value="RED58546.1"/>
    <property type="molecule type" value="Genomic_DNA"/>
</dbReference>
<dbReference type="AlphaFoldDB" id="A0A3D9IBH1"/>
<dbReference type="PROSITE" id="PS00211">
    <property type="entry name" value="ABC_TRANSPORTER_1"/>
    <property type="match status" value="1"/>
</dbReference>
<keyword evidence="2" id="KW-0547">Nucleotide-binding</keyword>
<dbReference type="GO" id="GO:0005524">
    <property type="term" value="F:ATP binding"/>
    <property type="evidence" value="ECO:0007669"/>
    <property type="project" value="UniProtKB-KW"/>
</dbReference>
<comment type="subunit">
    <text evidence="5">The complex is composed of two ATP-binding proteins (OpuCA), two transmembrane proteins (OpuCB and OpuCD) and a solute-binding protein (OpuCC).</text>
</comment>
<dbReference type="FunFam" id="3.40.50.300:FF:000425">
    <property type="entry name" value="Probable ABC transporter, ATP-binding subunit"/>
    <property type="match status" value="1"/>
</dbReference>
<protein>
    <recommendedName>
        <fullName evidence="7">Carnitine transport ATP-binding protein OpuCA</fullName>
        <ecNumber evidence="6">7.6.2.9</ecNumber>
    </recommendedName>
</protein>
<dbReference type="GO" id="GO:0016887">
    <property type="term" value="F:ATP hydrolysis activity"/>
    <property type="evidence" value="ECO:0007669"/>
    <property type="project" value="InterPro"/>
</dbReference>
<dbReference type="GO" id="GO:0015418">
    <property type="term" value="F:ABC-type quaternary ammonium compound transporting activity"/>
    <property type="evidence" value="ECO:0007669"/>
    <property type="project" value="UniProtKB-EC"/>
</dbReference>
<dbReference type="EC" id="7.6.2.9" evidence="6"/>
<evidence type="ECO:0000256" key="7">
    <source>
        <dbReference type="ARBA" id="ARBA00070305"/>
    </source>
</evidence>
<name>A0A3D9IBH1_9BACL</name>
<dbReference type="Gene3D" id="3.40.50.300">
    <property type="entry name" value="P-loop containing nucleotide triphosphate hydrolases"/>
    <property type="match status" value="1"/>
</dbReference>
<dbReference type="InterPro" id="IPR003439">
    <property type="entry name" value="ABC_transporter-like_ATP-bd"/>
</dbReference>
<dbReference type="PROSITE" id="PS50893">
    <property type="entry name" value="ABC_TRANSPORTER_2"/>
    <property type="match status" value="1"/>
</dbReference>
<evidence type="ECO:0000256" key="1">
    <source>
        <dbReference type="ARBA" id="ARBA00022448"/>
    </source>
</evidence>
<keyword evidence="1" id="KW-0813">Transport</keyword>
<reference evidence="9 10" key="1">
    <citation type="submission" date="2018-07" db="EMBL/GenBank/DDBJ databases">
        <title>Genomic Encyclopedia of Type Strains, Phase III (KMG-III): the genomes of soil and plant-associated and newly described type strains.</title>
        <authorList>
            <person name="Whitman W."/>
        </authorList>
    </citation>
    <scope>NUCLEOTIDE SEQUENCE [LARGE SCALE GENOMIC DNA]</scope>
    <source>
        <strain evidence="9 10">CECT 8236</strain>
    </source>
</reference>
<feature type="domain" description="ABC transporter" evidence="8">
    <location>
        <begin position="4"/>
        <end position="234"/>
    </location>
</feature>
<dbReference type="PANTHER" id="PTHR42781">
    <property type="entry name" value="SPERMIDINE/PUTRESCINE IMPORT ATP-BINDING PROTEIN POTA"/>
    <property type="match status" value="1"/>
</dbReference>
<evidence type="ECO:0000313" key="9">
    <source>
        <dbReference type="EMBL" id="RED58546.1"/>
    </source>
</evidence>
<dbReference type="InterPro" id="IPR017871">
    <property type="entry name" value="ABC_transporter-like_CS"/>
</dbReference>
<evidence type="ECO:0000256" key="6">
    <source>
        <dbReference type="ARBA" id="ARBA00066388"/>
    </source>
</evidence>
<keyword evidence="3 9" id="KW-0067">ATP-binding</keyword>
<dbReference type="SMART" id="SM00382">
    <property type="entry name" value="AAA"/>
    <property type="match status" value="1"/>
</dbReference>
<dbReference type="InterPro" id="IPR027417">
    <property type="entry name" value="P-loop_NTPase"/>
</dbReference>
<proteinExistence type="predicted"/>
<evidence type="ECO:0000256" key="5">
    <source>
        <dbReference type="ARBA" id="ARBA00063934"/>
    </source>
</evidence>
<evidence type="ECO:0000256" key="3">
    <source>
        <dbReference type="ARBA" id="ARBA00022840"/>
    </source>
</evidence>
<comment type="caution">
    <text evidence="9">The sequence shown here is derived from an EMBL/GenBank/DDBJ whole genome shotgun (WGS) entry which is preliminary data.</text>
</comment>
<dbReference type="InterPro" id="IPR008995">
    <property type="entry name" value="Mo/tungstate-bd_C_term_dom"/>
</dbReference>
<dbReference type="Gene3D" id="2.40.50.100">
    <property type="match status" value="1"/>
</dbReference>
<dbReference type="InterPro" id="IPR050093">
    <property type="entry name" value="ABC_SmlMolc_Importer"/>
</dbReference>
<evidence type="ECO:0000256" key="2">
    <source>
        <dbReference type="ARBA" id="ARBA00022741"/>
    </source>
</evidence>
<accession>A0A3D9IBH1</accession>
<dbReference type="RefSeq" id="WP_115993531.1">
    <property type="nucleotide sequence ID" value="NZ_QRDY01000008.1"/>
</dbReference>
<dbReference type="InterPro" id="IPR013611">
    <property type="entry name" value="Transp-assoc_OB_typ2"/>
</dbReference>
<comment type="catalytic activity">
    <reaction evidence="4">
        <text>a quaternary ammonium(out) + ATP + H2O = a quaternary ammonium(in) + ADP + phosphate + H(+)</text>
        <dbReference type="Rhea" id="RHEA:11036"/>
        <dbReference type="ChEBI" id="CHEBI:15377"/>
        <dbReference type="ChEBI" id="CHEBI:15378"/>
        <dbReference type="ChEBI" id="CHEBI:30616"/>
        <dbReference type="ChEBI" id="CHEBI:35267"/>
        <dbReference type="ChEBI" id="CHEBI:43474"/>
        <dbReference type="ChEBI" id="CHEBI:456216"/>
        <dbReference type="EC" id="7.6.2.9"/>
    </reaction>
</comment>
<evidence type="ECO:0000256" key="4">
    <source>
        <dbReference type="ARBA" id="ARBA00052482"/>
    </source>
</evidence>
<dbReference type="Proteomes" id="UP000256869">
    <property type="component" value="Unassembled WGS sequence"/>
</dbReference>
<evidence type="ECO:0000313" key="10">
    <source>
        <dbReference type="Proteomes" id="UP000256869"/>
    </source>
</evidence>
<dbReference type="GO" id="GO:0043190">
    <property type="term" value="C:ATP-binding cassette (ABC) transporter complex"/>
    <property type="evidence" value="ECO:0007669"/>
    <property type="project" value="InterPro"/>
</dbReference>
<dbReference type="Pfam" id="PF08402">
    <property type="entry name" value="TOBE_2"/>
    <property type="match status" value="1"/>
</dbReference>
<dbReference type="SUPFAM" id="SSF52540">
    <property type="entry name" value="P-loop containing nucleoside triphosphate hydrolases"/>
    <property type="match status" value="1"/>
</dbReference>
<dbReference type="Pfam" id="PF00005">
    <property type="entry name" value="ABC_tran"/>
    <property type="match status" value="1"/>
</dbReference>
<dbReference type="OrthoDB" id="9802264at2"/>
<dbReference type="SUPFAM" id="SSF50331">
    <property type="entry name" value="MOP-like"/>
    <property type="match status" value="1"/>
</dbReference>
<evidence type="ECO:0000259" key="8">
    <source>
        <dbReference type="PROSITE" id="PS50893"/>
    </source>
</evidence>